<dbReference type="RefSeq" id="WP_347326337.1">
    <property type="nucleotide sequence ID" value="NZ_JBCGUH010000011.1"/>
</dbReference>
<sequence>MAFCIQFRLLSTTGTQAIYNYSDCSENFEGIFELDLEKLISGEISSETDIKQVVKVIKLCKSDGSSQHMANRAFSKIYKHYKETGTYLAEGGYYA</sequence>
<gene>
    <name evidence="1" type="ORF">ACFSC9_19125</name>
</gene>
<protein>
    <submittedName>
        <fullName evidence="1">Uncharacterized protein</fullName>
    </submittedName>
</protein>
<proteinExistence type="predicted"/>
<evidence type="ECO:0000313" key="1">
    <source>
        <dbReference type="EMBL" id="MFD1887607.1"/>
    </source>
</evidence>
<comment type="caution">
    <text evidence="1">The sequence shown here is derived from an EMBL/GenBank/DDBJ whole genome shotgun (WGS) entry which is preliminary data.</text>
</comment>
<reference evidence="2" key="1">
    <citation type="journal article" date="2019" name="Int. J. Syst. Evol. Microbiol.">
        <title>The Global Catalogue of Microorganisms (GCM) 10K type strain sequencing project: providing services to taxonomists for standard genome sequencing and annotation.</title>
        <authorList>
            <consortium name="The Broad Institute Genomics Platform"/>
            <consortium name="The Broad Institute Genome Sequencing Center for Infectious Disease"/>
            <person name="Wu L."/>
            <person name="Ma J."/>
        </authorList>
    </citation>
    <scope>NUCLEOTIDE SEQUENCE [LARGE SCALE GENOMIC DNA]</scope>
    <source>
        <strain evidence="2">CCUG 54950</strain>
    </source>
</reference>
<dbReference type="Proteomes" id="UP001597233">
    <property type="component" value="Unassembled WGS sequence"/>
</dbReference>
<evidence type="ECO:0000313" key="2">
    <source>
        <dbReference type="Proteomes" id="UP001597233"/>
    </source>
</evidence>
<dbReference type="EMBL" id="JBHUEH010000029">
    <property type="protein sequence ID" value="MFD1887607.1"/>
    <property type="molecule type" value="Genomic_DNA"/>
</dbReference>
<keyword evidence="2" id="KW-1185">Reference proteome</keyword>
<name>A0ABW4RMN5_9BACL</name>
<organism evidence="1 2">
    <name type="scientific">Paenibacillus wenxiniae</name>
    <dbReference type="NCBI Taxonomy" id="1636843"/>
    <lineage>
        <taxon>Bacteria</taxon>
        <taxon>Bacillati</taxon>
        <taxon>Bacillota</taxon>
        <taxon>Bacilli</taxon>
        <taxon>Bacillales</taxon>
        <taxon>Paenibacillaceae</taxon>
        <taxon>Paenibacillus</taxon>
    </lineage>
</organism>
<accession>A0ABW4RMN5</accession>